<dbReference type="EC" id="3.2.1.23" evidence="3 8"/>
<dbReference type="PROSITE" id="PS00608">
    <property type="entry name" value="GLYCOSYL_HYDROL_F2_2"/>
    <property type="match status" value="1"/>
</dbReference>
<dbReference type="InterPro" id="IPR032312">
    <property type="entry name" value="LacZ_4"/>
</dbReference>
<dbReference type="InterPro" id="IPR036156">
    <property type="entry name" value="Beta-gal/glucu_dom_sf"/>
</dbReference>
<dbReference type="PANTHER" id="PTHR46323:SF2">
    <property type="entry name" value="BETA-GALACTOSIDASE"/>
    <property type="match status" value="1"/>
</dbReference>
<dbReference type="SUPFAM" id="SSF49785">
    <property type="entry name" value="Galactose-binding domain-like"/>
    <property type="match status" value="1"/>
</dbReference>
<evidence type="ECO:0000259" key="9">
    <source>
        <dbReference type="SMART" id="SM01038"/>
    </source>
</evidence>
<evidence type="ECO:0000256" key="8">
    <source>
        <dbReference type="RuleBase" id="RU361154"/>
    </source>
</evidence>
<evidence type="ECO:0000256" key="3">
    <source>
        <dbReference type="ARBA" id="ARBA00012756"/>
    </source>
</evidence>
<dbReference type="InterPro" id="IPR017853">
    <property type="entry name" value="GH"/>
</dbReference>
<dbReference type="InterPro" id="IPR008979">
    <property type="entry name" value="Galactose-bd-like_sf"/>
</dbReference>
<comment type="catalytic activity">
    <reaction evidence="1 8">
        <text>Hydrolysis of terminal non-reducing beta-D-galactose residues in beta-D-galactosides.</text>
        <dbReference type="EC" id="3.2.1.23"/>
    </reaction>
</comment>
<dbReference type="OrthoDB" id="9762066at2"/>
<dbReference type="InterPro" id="IPR006104">
    <property type="entry name" value="Glyco_hydro_2_N"/>
</dbReference>
<dbReference type="InterPro" id="IPR006103">
    <property type="entry name" value="Glyco_hydro_2_cat"/>
</dbReference>
<comment type="similarity">
    <text evidence="2 8">Belongs to the glycosyl hydrolase 2 family.</text>
</comment>
<dbReference type="EMBL" id="QKUF01000009">
    <property type="protein sequence ID" value="PZW29296.1"/>
    <property type="molecule type" value="Genomic_DNA"/>
</dbReference>
<reference evidence="10 11" key="1">
    <citation type="submission" date="2018-06" db="EMBL/GenBank/DDBJ databases">
        <title>Genomic Encyclopedia of Archaeal and Bacterial Type Strains, Phase II (KMG-II): from individual species to whole genera.</title>
        <authorList>
            <person name="Goeker M."/>
        </authorList>
    </citation>
    <scope>NUCLEOTIDE SEQUENCE [LARGE SCALE GENOMIC DNA]</scope>
    <source>
        <strain evidence="10 11">ATCC BAA-1881</strain>
    </source>
</reference>
<evidence type="ECO:0000256" key="7">
    <source>
        <dbReference type="ARBA" id="ARBA00032230"/>
    </source>
</evidence>
<dbReference type="Pfam" id="PF16353">
    <property type="entry name" value="LacZ_4"/>
    <property type="match status" value="1"/>
</dbReference>
<dbReference type="RefSeq" id="WP_111323348.1">
    <property type="nucleotide sequence ID" value="NZ_BIFX01000001.1"/>
</dbReference>
<dbReference type="InterPro" id="IPR006101">
    <property type="entry name" value="Glyco_hydro_2"/>
</dbReference>
<proteinExistence type="inferred from homology"/>
<keyword evidence="5 8" id="KW-0378">Hydrolase</keyword>
<dbReference type="InterPro" id="IPR050347">
    <property type="entry name" value="Bact_Beta-galactosidase"/>
</dbReference>
<dbReference type="SUPFAM" id="SSF74650">
    <property type="entry name" value="Galactose mutarotase-like"/>
    <property type="match status" value="1"/>
</dbReference>
<dbReference type="GO" id="GO:0005990">
    <property type="term" value="P:lactose catabolic process"/>
    <property type="evidence" value="ECO:0007669"/>
    <property type="project" value="TreeGrafter"/>
</dbReference>
<comment type="caution">
    <text evidence="10">The sequence shown here is derived from an EMBL/GenBank/DDBJ whole genome shotgun (WGS) entry which is preliminary data.</text>
</comment>
<dbReference type="InterPro" id="IPR014718">
    <property type="entry name" value="GH-type_carb-bd"/>
</dbReference>
<dbReference type="Gene3D" id="2.60.120.260">
    <property type="entry name" value="Galactose-binding domain-like"/>
    <property type="match status" value="1"/>
</dbReference>
<dbReference type="PROSITE" id="PS00719">
    <property type="entry name" value="GLYCOSYL_HYDROL_F2_1"/>
    <property type="match status" value="1"/>
</dbReference>
<dbReference type="InterPro" id="IPR004199">
    <property type="entry name" value="B-gal_small/dom_5"/>
</dbReference>
<dbReference type="Gene3D" id="2.70.98.10">
    <property type="match status" value="1"/>
</dbReference>
<dbReference type="Proteomes" id="UP000248806">
    <property type="component" value="Unassembled WGS sequence"/>
</dbReference>
<evidence type="ECO:0000313" key="11">
    <source>
        <dbReference type="Proteomes" id="UP000248806"/>
    </source>
</evidence>
<dbReference type="SMR" id="A0A326U5R2"/>
<dbReference type="InterPro" id="IPR011013">
    <property type="entry name" value="Gal_mutarotase_sf_dom"/>
</dbReference>
<accession>A0A326U5R2</accession>
<dbReference type="GO" id="GO:0030246">
    <property type="term" value="F:carbohydrate binding"/>
    <property type="evidence" value="ECO:0007669"/>
    <property type="project" value="InterPro"/>
</dbReference>
<protein>
    <recommendedName>
        <fullName evidence="4 8">Beta-galactosidase</fullName>
        <ecNumber evidence="3 8">3.2.1.23</ecNumber>
    </recommendedName>
    <alternativeName>
        <fullName evidence="7 8">Lactase</fullName>
    </alternativeName>
</protein>
<dbReference type="GO" id="GO:0009341">
    <property type="term" value="C:beta-galactosidase complex"/>
    <property type="evidence" value="ECO:0007669"/>
    <property type="project" value="InterPro"/>
</dbReference>
<evidence type="ECO:0000256" key="1">
    <source>
        <dbReference type="ARBA" id="ARBA00001412"/>
    </source>
</evidence>
<sequence length="1028" mass="116934">MQYWNTDTPRDWENLEILQRNRLPDRAYFIPYQDERTALTYDRGASSSIRLLNGMWKFHYADAPEHAPAGFFAANFDVAAWDEIAVPGCWQLQGYGRPHYTNVVYPFPVDPPHVPTENPTGSYRRTFTIPASWQGQQIRLRFEGVDSAFHVWVNGKEVGYSQGSRLPSEFDITNLVAPGENSVSVRVYQWSDGSYIEDQDMWWLSGIFRDVYLIAMPPLHIEDYTVRTELDERYQDATLRVQAKLAAGQAGKLEARLLDAQKQPVASTSAAITDEVYLEMPIQNPQKWTAETPYIYHLLLTLYDECGAVSQVIAQRVGFRAIELKNGNLLVNGVPIIFKGVNRHEHHPDLGRAVPLSWMIEDILLMKRHNINAVRTSHYPDDPRFYDLCDEYGLYMIDETDLECHGFFTTGDGSNPAGWTSDNPAWEAAYLDRMRRMVYRDKNHPSIILWSLGNESAYGRNHDAMYRWTKAYDPTRLVHYENDYEAQSADVIGSMYTPIDKMIELGKRDDLEKPHIMTEYAHAMGNGPGGFKEYWDAFYTYKRLQGGFVWEWLDHGIRQTTPDGKTYFAYGGDFGEYPHDGNFVMDGLVMADRTPSPGLTEYKKVIEPVQVEAVDLKAGTVRLTNRYDFASLEHLRLDWSIEADGQILQAGTLPLPAIAARQSETITIPYELPNNPISDYWLNLSFRLATATLWAQAGHEVAWEQFLVAPAREPVSALSYRDMDEVTCEEVGGLLTISGTDFSISFDRLYGVITDWTFAGKRLLTRGPRLDVWRAPTDNDVHIVRKWREAGLHALTHRVDALSWQRDASGKAVTVQVKARVAPPIYSWGLNCTYTYTIYGSGDVTVELQGAPQGKAPESLPRLGLSLGLVKELNDVTWYGRGPGESYIDTKLANRVGVYRKSVDELFTHYERPQENGNRTDVRWLALTDTRGVGLFASGTPQLDFSAHYYTAQDLERVPHDCYLEKRDEVILHLDYAQHGIGSASCGPEAWPQYRLHLKDFAFQIHLKPFSRDLTSPVVLGKQQIIAE</sequence>
<dbReference type="Gene3D" id="3.20.20.80">
    <property type="entry name" value="Glycosidases"/>
    <property type="match status" value="1"/>
</dbReference>
<dbReference type="InterPro" id="IPR013783">
    <property type="entry name" value="Ig-like_fold"/>
</dbReference>
<dbReference type="FunFam" id="3.20.20.80:FF:000018">
    <property type="entry name" value="Beta-galactosidase"/>
    <property type="match status" value="1"/>
</dbReference>
<dbReference type="AlphaFoldDB" id="A0A326U5R2"/>
<dbReference type="Pfam" id="PF02836">
    <property type="entry name" value="Glyco_hydro_2_C"/>
    <property type="match status" value="1"/>
</dbReference>
<dbReference type="GO" id="GO:0004565">
    <property type="term" value="F:beta-galactosidase activity"/>
    <property type="evidence" value="ECO:0007669"/>
    <property type="project" value="UniProtKB-EC"/>
</dbReference>
<dbReference type="Pfam" id="PF02929">
    <property type="entry name" value="Bgal_small_N"/>
    <property type="match status" value="1"/>
</dbReference>
<dbReference type="SUPFAM" id="SSF49303">
    <property type="entry name" value="beta-Galactosidase/glucuronidase domain"/>
    <property type="match status" value="2"/>
</dbReference>
<organism evidence="10 11">
    <name type="scientific">Thermosporothrix hazakensis</name>
    <dbReference type="NCBI Taxonomy" id="644383"/>
    <lineage>
        <taxon>Bacteria</taxon>
        <taxon>Bacillati</taxon>
        <taxon>Chloroflexota</taxon>
        <taxon>Ktedonobacteria</taxon>
        <taxon>Ktedonobacterales</taxon>
        <taxon>Thermosporotrichaceae</taxon>
        <taxon>Thermosporothrix</taxon>
    </lineage>
</organism>
<dbReference type="InterPro" id="IPR006102">
    <property type="entry name" value="Ig-like_GH2"/>
</dbReference>
<evidence type="ECO:0000256" key="2">
    <source>
        <dbReference type="ARBA" id="ARBA00007401"/>
    </source>
</evidence>
<name>A0A326U5R2_THEHA</name>
<dbReference type="Pfam" id="PF00703">
    <property type="entry name" value="Glyco_hydro_2"/>
    <property type="match status" value="1"/>
</dbReference>
<dbReference type="InterPro" id="IPR023232">
    <property type="entry name" value="Glyco_hydro_2_AS"/>
</dbReference>
<keyword evidence="11" id="KW-1185">Reference proteome</keyword>
<dbReference type="SUPFAM" id="SSF51445">
    <property type="entry name" value="(Trans)glycosidases"/>
    <property type="match status" value="1"/>
</dbReference>
<evidence type="ECO:0000256" key="5">
    <source>
        <dbReference type="ARBA" id="ARBA00022801"/>
    </source>
</evidence>
<dbReference type="Gene3D" id="2.60.40.10">
    <property type="entry name" value="Immunoglobulins"/>
    <property type="match status" value="2"/>
</dbReference>
<dbReference type="PANTHER" id="PTHR46323">
    <property type="entry name" value="BETA-GALACTOSIDASE"/>
    <property type="match status" value="1"/>
</dbReference>
<evidence type="ECO:0000256" key="4">
    <source>
        <dbReference type="ARBA" id="ARBA00013303"/>
    </source>
</evidence>
<dbReference type="SMART" id="SM01038">
    <property type="entry name" value="Bgal_small_N"/>
    <property type="match status" value="1"/>
</dbReference>
<gene>
    <name evidence="10" type="ORF">EI42_03018</name>
</gene>
<dbReference type="Pfam" id="PF02837">
    <property type="entry name" value="Glyco_hydro_2_N"/>
    <property type="match status" value="1"/>
</dbReference>
<evidence type="ECO:0000256" key="6">
    <source>
        <dbReference type="ARBA" id="ARBA00023295"/>
    </source>
</evidence>
<evidence type="ECO:0000313" key="10">
    <source>
        <dbReference type="EMBL" id="PZW29296.1"/>
    </source>
</evidence>
<keyword evidence="6 8" id="KW-0326">Glycosidase</keyword>
<feature type="domain" description="Beta galactosidase small chain/" evidence="9">
    <location>
        <begin position="736"/>
        <end position="1008"/>
    </location>
</feature>
<dbReference type="InterPro" id="IPR023230">
    <property type="entry name" value="Glyco_hydro_2_CS"/>
</dbReference>
<dbReference type="PRINTS" id="PR00132">
    <property type="entry name" value="GLHYDRLASE2"/>
</dbReference>